<name>A0A7H9EJV9_9LACO</name>
<sequence>MTGTWALVIIFLYQGWLRLDPWQYVFTPVQLYLGVNWLLLPFFRYRHPGWFIAPTDDFKSNKTRALENYHRDLAQHATHKKWSVNGTNLNPYEYTSPYTMAYDNSLAWTYSLAKALVVSGFFLVLSPVFYLRGYLKK</sequence>
<dbReference type="AlphaFoldDB" id="A0A7H9EJV9"/>
<evidence type="ECO:0000313" key="3">
    <source>
        <dbReference type="Proteomes" id="UP000510886"/>
    </source>
</evidence>
<dbReference type="Proteomes" id="UP000510886">
    <property type="component" value="Chromosome"/>
</dbReference>
<proteinExistence type="predicted"/>
<keyword evidence="1" id="KW-0812">Transmembrane</keyword>
<reference evidence="2 3" key="1">
    <citation type="submission" date="2020-01" db="EMBL/GenBank/DDBJ databases">
        <title>Complete and circular genome sequences of six lactobacillus isolates from horses.</title>
        <authorList>
            <person name="Hassan H.M."/>
        </authorList>
    </citation>
    <scope>NUCLEOTIDE SEQUENCE [LARGE SCALE GENOMIC DNA]</scope>
    <source>
        <strain evidence="2 3">1A</strain>
    </source>
</reference>
<accession>A0A7H9EJV9</accession>
<feature type="transmembrane region" description="Helical" evidence="1">
    <location>
        <begin position="107"/>
        <end position="131"/>
    </location>
</feature>
<keyword evidence="1" id="KW-1133">Transmembrane helix</keyword>
<evidence type="ECO:0000256" key="1">
    <source>
        <dbReference type="SAM" id="Phobius"/>
    </source>
</evidence>
<protein>
    <submittedName>
        <fullName evidence="2">Uncharacterized protein</fullName>
    </submittedName>
</protein>
<dbReference type="KEGG" id="lsw:GTO87_04830"/>
<organism evidence="2 3">
    <name type="scientific">Ligilactobacillus saerimneri</name>
    <dbReference type="NCBI Taxonomy" id="228229"/>
    <lineage>
        <taxon>Bacteria</taxon>
        <taxon>Bacillati</taxon>
        <taxon>Bacillota</taxon>
        <taxon>Bacilli</taxon>
        <taxon>Lactobacillales</taxon>
        <taxon>Lactobacillaceae</taxon>
        <taxon>Ligilactobacillus</taxon>
    </lineage>
</organism>
<keyword evidence="1" id="KW-0472">Membrane</keyword>
<gene>
    <name evidence="2" type="ORF">GTO87_04830</name>
</gene>
<evidence type="ECO:0000313" key="2">
    <source>
        <dbReference type="EMBL" id="QLL77990.1"/>
    </source>
</evidence>
<dbReference type="RefSeq" id="WP_009554339.1">
    <property type="nucleotide sequence ID" value="NZ_CALVCX010000116.1"/>
</dbReference>
<dbReference type="EMBL" id="CP047418">
    <property type="protein sequence ID" value="QLL77990.1"/>
    <property type="molecule type" value="Genomic_DNA"/>
</dbReference>